<dbReference type="AlphaFoldDB" id="A0AAJ6AIP4"/>
<evidence type="ECO:0000259" key="1">
    <source>
        <dbReference type="Pfam" id="PF12724"/>
    </source>
</evidence>
<proteinExistence type="predicted"/>
<reference evidence="2 3" key="1">
    <citation type="submission" date="2023-03" db="EMBL/GenBank/DDBJ databases">
        <title>Complete genome sequences of several Auritidibacter ignavus strains isolated from ear infections.</title>
        <authorList>
            <person name="Baehr T."/>
            <person name="Baumhoegger A.M."/>
        </authorList>
    </citation>
    <scope>NUCLEOTIDE SEQUENCE [LARGE SCALE GENOMIC DNA]</scope>
    <source>
        <strain evidence="2 3">BABAE-6</strain>
    </source>
</reference>
<dbReference type="Proteomes" id="UP001224674">
    <property type="component" value="Chromosome"/>
</dbReference>
<gene>
    <name evidence="2" type="ORF">QDX21_11785</name>
</gene>
<dbReference type="InterPro" id="IPR026816">
    <property type="entry name" value="Flavodoxin_dom"/>
</dbReference>
<evidence type="ECO:0000313" key="2">
    <source>
        <dbReference type="EMBL" id="WGH92959.1"/>
    </source>
</evidence>
<keyword evidence="3" id="KW-1185">Reference proteome</keyword>
<dbReference type="EMBL" id="CP122566">
    <property type="protein sequence ID" value="WGH92959.1"/>
    <property type="molecule type" value="Genomic_DNA"/>
</dbReference>
<evidence type="ECO:0000313" key="3">
    <source>
        <dbReference type="Proteomes" id="UP001224674"/>
    </source>
</evidence>
<dbReference type="SUPFAM" id="SSF52218">
    <property type="entry name" value="Flavoproteins"/>
    <property type="match status" value="1"/>
</dbReference>
<sequence length="156" mass="17224">MATIVTCDSRHHSTREIADYIVEVLRTTNGSAAVFAELDEVGNNIDNIDALVVLAPIYQGKFSEVASRVILANQAELARKSLFVAAVGIAEQLPQDVSDVLTSYRPRELGYFRGKIDPSVLSGAEKRHVDESEYGDFRDWDAIKRWAQTIGNRGAN</sequence>
<dbReference type="InterPro" id="IPR029039">
    <property type="entry name" value="Flavoprotein-like_sf"/>
</dbReference>
<feature type="domain" description="Flavodoxin" evidence="1">
    <location>
        <begin position="7"/>
        <end position="129"/>
    </location>
</feature>
<dbReference type="Pfam" id="PF12724">
    <property type="entry name" value="Flavodoxin_5"/>
    <property type="match status" value="1"/>
</dbReference>
<protein>
    <submittedName>
        <fullName evidence="2">Flavodoxin domain-containing protein</fullName>
    </submittedName>
</protein>
<dbReference type="RefSeq" id="WP_110098063.1">
    <property type="nucleotide sequence ID" value="NZ_CP122561.1"/>
</dbReference>
<organism evidence="2 3">
    <name type="scientific">Auritidibacter ignavus</name>
    <dbReference type="NCBI Taxonomy" id="678932"/>
    <lineage>
        <taxon>Bacteria</taxon>
        <taxon>Bacillati</taxon>
        <taxon>Actinomycetota</taxon>
        <taxon>Actinomycetes</taxon>
        <taxon>Micrococcales</taxon>
        <taxon>Micrococcaceae</taxon>
        <taxon>Auritidibacter</taxon>
    </lineage>
</organism>
<name>A0AAJ6AIP4_9MICC</name>
<accession>A0AAJ6AIP4</accession>